<dbReference type="AlphaFoldDB" id="A0A396ZAF0"/>
<organism evidence="1 2">
    <name type="scientific">Leptospira stimsonii</name>
    <dbReference type="NCBI Taxonomy" id="2202203"/>
    <lineage>
        <taxon>Bacteria</taxon>
        <taxon>Pseudomonadati</taxon>
        <taxon>Spirochaetota</taxon>
        <taxon>Spirochaetia</taxon>
        <taxon>Leptospirales</taxon>
        <taxon>Leptospiraceae</taxon>
        <taxon>Leptospira</taxon>
    </lineage>
</organism>
<gene>
    <name evidence="1" type="ORF">DLM75_03445</name>
</gene>
<sequence length="69" mass="7897">MEEFSERLNKKISQLNFISNELEARFQVIFYRETLSVEIQILSLQPAKVSLLGIGSEILSPILQNKKAC</sequence>
<comment type="caution">
    <text evidence="1">The sequence shown here is derived from an EMBL/GenBank/DDBJ whole genome shotgun (WGS) entry which is preliminary data.</text>
</comment>
<protein>
    <submittedName>
        <fullName evidence="1">Uncharacterized protein</fullName>
    </submittedName>
</protein>
<evidence type="ECO:0000313" key="2">
    <source>
        <dbReference type="Proteomes" id="UP000265798"/>
    </source>
</evidence>
<proteinExistence type="predicted"/>
<name>A0A396ZAF0_9LEPT</name>
<accession>A0A396ZAF0</accession>
<dbReference type="Proteomes" id="UP000265798">
    <property type="component" value="Unassembled WGS sequence"/>
</dbReference>
<reference evidence="2" key="1">
    <citation type="submission" date="2018-05" db="EMBL/GenBank/DDBJ databases">
        <title>Leptospira yasudae sp. nov. and Leptospira stimsonii sp. nov., two pathogenic species of the genus Leptospira isolated from environmental sources.</title>
        <authorList>
            <person name="Casanovas-Massana A."/>
            <person name="Hamond C."/>
            <person name="Santos L.A."/>
            <person name="Hacker K.P."/>
            <person name="Balassiano I."/>
            <person name="Medeiros M.A."/>
            <person name="Reis M.G."/>
            <person name="Ko A.I."/>
            <person name="Wunder E.A."/>
        </authorList>
    </citation>
    <scope>NUCLEOTIDE SEQUENCE [LARGE SCALE GENOMIC DNA]</scope>
    <source>
        <strain evidence="2">Yale</strain>
    </source>
</reference>
<dbReference type="EMBL" id="QHCT01000001">
    <property type="protein sequence ID" value="RHX92271.1"/>
    <property type="molecule type" value="Genomic_DNA"/>
</dbReference>
<dbReference type="RefSeq" id="WP_118967116.1">
    <property type="nucleotide sequence ID" value="NZ_QHCT01000001.1"/>
</dbReference>
<evidence type="ECO:0000313" key="1">
    <source>
        <dbReference type="EMBL" id="RHX92271.1"/>
    </source>
</evidence>